<gene>
    <name evidence="2" type="ORF">MNBD_GAMMA14-491</name>
</gene>
<dbReference type="InterPro" id="IPR025877">
    <property type="entry name" value="MobA-like_NTP_Trfase"/>
</dbReference>
<evidence type="ECO:0000313" key="2">
    <source>
        <dbReference type="EMBL" id="VAW76802.1"/>
    </source>
</evidence>
<dbReference type="GO" id="GO:0016779">
    <property type="term" value="F:nucleotidyltransferase activity"/>
    <property type="evidence" value="ECO:0007669"/>
    <property type="project" value="UniProtKB-ARBA"/>
</dbReference>
<protein>
    <recommendedName>
        <fullName evidence="1">MobA-like NTP transferase domain-containing protein</fullName>
    </recommendedName>
</protein>
<dbReference type="InterPro" id="IPR029044">
    <property type="entry name" value="Nucleotide-diphossugar_trans"/>
</dbReference>
<proteinExistence type="predicted"/>
<accession>A0A3B0YNG2</accession>
<dbReference type="EMBL" id="UOFM01000195">
    <property type="protein sequence ID" value="VAW76802.1"/>
    <property type="molecule type" value="Genomic_DNA"/>
</dbReference>
<sequence length="282" mass="30944">MKSNWGAAQTKESLINVVMPDTTFTAIILAADRNRDDPLLRHAGVCTKALVEINQRPMISRVVEALARSRRVNDIVLSGPAKTCLENSAMLQELIGSGAVRWTEPANSPASSAYQVLEQLPEGQPVLITTADHPLLRPEIIDDFLERASTSGADVVAGVTTIDAIHEKFPGARKTVMRFSDNGYCGCNLFAFLTPQSHRVANAWRSVEKQRKNPLYIVRQLGLGSVLRYSLGMLKMDTAAERLSRKLDVTIKPVLLPFPEAAIDVDTVEDQHFVEAILGADK</sequence>
<evidence type="ECO:0000259" key="1">
    <source>
        <dbReference type="Pfam" id="PF12804"/>
    </source>
</evidence>
<reference evidence="2" key="1">
    <citation type="submission" date="2018-06" db="EMBL/GenBank/DDBJ databases">
        <authorList>
            <person name="Zhirakovskaya E."/>
        </authorList>
    </citation>
    <scope>NUCLEOTIDE SEQUENCE</scope>
</reference>
<name>A0A3B0YNG2_9ZZZZ</name>
<dbReference type="AlphaFoldDB" id="A0A3B0YNG2"/>
<feature type="domain" description="MobA-like NTP transferase" evidence="1">
    <location>
        <begin position="26"/>
        <end position="160"/>
    </location>
</feature>
<organism evidence="2">
    <name type="scientific">hydrothermal vent metagenome</name>
    <dbReference type="NCBI Taxonomy" id="652676"/>
    <lineage>
        <taxon>unclassified sequences</taxon>
        <taxon>metagenomes</taxon>
        <taxon>ecological metagenomes</taxon>
    </lineage>
</organism>
<dbReference type="Gene3D" id="3.90.550.10">
    <property type="entry name" value="Spore Coat Polysaccharide Biosynthesis Protein SpsA, Chain A"/>
    <property type="match status" value="1"/>
</dbReference>
<dbReference type="SUPFAM" id="SSF53448">
    <property type="entry name" value="Nucleotide-diphospho-sugar transferases"/>
    <property type="match status" value="1"/>
</dbReference>
<dbReference type="Pfam" id="PF12804">
    <property type="entry name" value="NTP_transf_3"/>
    <property type="match status" value="1"/>
</dbReference>